<sequence>MELRDIAVTVRELAQGGFGWVLLEGTGEDGPFASYARLQVSERVYDSYSSALAAGIGVLRSIDSPERGPRRRLD</sequence>
<protein>
    <submittedName>
        <fullName evidence="1">Uncharacterized protein</fullName>
    </submittedName>
</protein>
<proteinExistence type="predicted"/>
<dbReference type="AlphaFoldDB" id="A0A2W5PH16"/>
<evidence type="ECO:0000313" key="1">
    <source>
        <dbReference type="EMBL" id="PZQ65191.1"/>
    </source>
</evidence>
<gene>
    <name evidence="1" type="ORF">DI563_25915</name>
</gene>
<name>A0A2W5PH16_VARPD</name>
<comment type="caution">
    <text evidence="1">The sequence shown here is derived from an EMBL/GenBank/DDBJ whole genome shotgun (WGS) entry which is preliminary data.</text>
</comment>
<dbReference type="Proteomes" id="UP000249135">
    <property type="component" value="Unassembled WGS sequence"/>
</dbReference>
<accession>A0A2W5PH16</accession>
<reference evidence="1 2" key="1">
    <citation type="submission" date="2017-08" db="EMBL/GenBank/DDBJ databases">
        <title>Infants hospitalized years apart are colonized by the same room-sourced microbial strains.</title>
        <authorList>
            <person name="Brooks B."/>
            <person name="Olm M.R."/>
            <person name="Firek B.A."/>
            <person name="Baker R."/>
            <person name="Thomas B.C."/>
            <person name="Morowitz M.J."/>
            <person name="Banfield J.F."/>
        </authorList>
    </citation>
    <scope>NUCLEOTIDE SEQUENCE [LARGE SCALE GENOMIC DNA]</scope>
    <source>
        <strain evidence="1">S2_005_003_R2_41</strain>
    </source>
</reference>
<evidence type="ECO:0000313" key="2">
    <source>
        <dbReference type="Proteomes" id="UP000249135"/>
    </source>
</evidence>
<organism evidence="1 2">
    <name type="scientific">Variovorax paradoxus</name>
    <dbReference type="NCBI Taxonomy" id="34073"/>
    <lineage>
        <taxon>Bacteria</taxon>
        <taxon>Pseudomonadati</taxon>
        <taxon>Pseudomonadota</taxon>
        <taxon>Betaproteobacteria</taxon>
        <taxon>Burkholderiales</taxon>
        <taxon>Comamonadaceae</taxon>
        <taxon>Variovorax</taxon>
    </lineage>
</organism>
<dbReference type="EMBL" id="QFPP01000509">
    <property type="protein sequence ID" value="PZQ65191.1"/>
    <property type="molecule type" value="Genomic_DNA"/>
</dbReference>